<feature type="transmembrane region" description="Helical" evidence="1">
    <location>
        <begin position="52"/>
        <end position="72"/>
    </location>
</feature>
<dbReference type="RefSeq" id="WP_018030185.1">
    <property type="nucleotide sequence ID" value="NZ_LS483343.1"/>
</dbReference>
<feature type="transmembrane region" description="Helical" evidence="1">
    <location>
        <begin position="148"/>
        <end position="174"/>
    </location>
</feature>
<dbReference type="EMBL" id="LS483343">
    <property type="protein sequence ID" value="SQF40759.1"/>
    <property type="molecule type" value="Genomic_DNA"/>
</dbReference>
<dbReference type="GO" id="GO:0005886">
    <property type="term" value="C:plasma membrane"/>
    <property type="evidence" value="ECO:0007669"/>
    <property type="project" value="InterPro"/>
</dbReference>
<gene>
    <name evidence="2" type="primary">thiT</name>
    <name evidence="2" type="ORF">NCTC12278_01337</name>
</gene>
<keyword evidence="1" id="KW-1133">Transmembrane helix</keyword>
<keyword evidence="1" id="KW-0472">Membrane</keyword>
<dbReference type="Gene3D" id="1.10.1760.20">
    <property type="match status" value="1"/>
</dbReference>
<keyword evidence="1" id="KW-0812">Transmembrane</keyword>
<dbReference type="OrthoDB" id="9795813at2"/>
<accession>A0A2X3W0D6</accession>
<feature type="transmembrane region" description="Helical" evidence="1">
    <location>
        <begin position="110"/>
        <end position="128"/>
    </location>
</feature>
<dbReference type="STRING" id="1123303.GCA_000372425_00855"/>
<dbReference type="InterPro" id="IPR012651">
    <property type="entry name" value="Thia_Transptr_ThiT"/>
</dbReference>
<sequence length="184" mass="20324">MSKNLVILVETALFAALAMALSFIPDFASWFTPSFGAIPLVLFSLRRGTKYGLLAGLLWGLLHFVLAKVYYLSLSQVFIEYVLAFASMGLAGVISPYLKKALKKDEIGRSLAYASLGAAFAVGLRYFWHYVAGFIFWGSYAPKGMSPFWYSFTVNGSAGILTFFAVLLVLLVLIPKQKQFFLAD</sequence>
<protein>
    <submittedName>
        <fullName evidence="2">Putative proton-coupled thiamine transporter YuaJ</fullName>
    </submittedName>
</protein>
<dbReference type="GO" id="GO:0015234">
    <property type="term" value="F:thiamine transmembrane transporter activity"/>
    <property type="evidence" value="ECO:0007669"/>
    <property type="project" value="InterPro"/>
</dbReference>
<dbReference type="KEGG" id="sfer:NCTC12278_01337"/>
<name>A0A2X3W0D6_9STRE</name>
<organism evidence="2 3">
    <name type="scientific">Streptococcus ferus</name>
    <dbReference type="NCBI Taxonomy" id="1345"/>
    <lineage>
        <taxon>Bacteria</taxon>
        <taxon>Bacillati</taxon>
        <taxon>Bacillota</taxon>
        <taxon>Bacilli</taxon>
        <taxon>Lactobacillales</taxon>
        <taxon>Streptococcaceae</taxon>
        <taxon>Streptococcus</taxon>
    </lineage>
</organism>
<dbReference type="Pfam" id="PF09515">
    <property type="entry name" value="Thia_YuaJ"/>
    <property type="match status" value="1"/>
</dbReference>
<dbReference type="NCBIfam" id="TIGR02357">
    <property type="entry name" value="ECF_ThiT_YuaJ"/>
    <property type="match status" value="1"/>
</dbReference>
<evidence type="ECO:0000313" key="2">
    <source>
        <dbReference type="EMBL" id="SQF40759.1"/>
    </source>
</evidence>
<dbReference type="Proteomes" id="UP000249495">
    <property type="component" value="Chromosome 1"/>
</dbReference>
<feature type="transmembrane region" description="Helical" evidence="1">
    <location>
        <begin position="78"/>
        <end position="98"/>
    </location>
</feature>
<keyword evidence="3" id="KW-1185">Reference proteome</keyword>
<feature type="transmembrane region" description="Helical" evidence="1">
    <location>
        <begin position="30"/>
        <end position="45"/>
    </location>
</feature>
<dbReference type="AlphaFoldDB" id="A0A2X3W0D6"/>
<reference evidence="2 3" key="1">
    <citation type="submission" date="2018-06" db="EMBL/GenBank/DDBJ databases">
        <authorList>
            <consortium name="Pathogen Informatics"/>
            <person name="Doyle S."/>
        </authorList>
    </citation>
    <scope>NUCLEOTIDE SEQUENCE [LARGE SCALE GENOMIC DNA]</scope>
    <source>
        <strain evidence="2 3">NCTC12278</strain>
    </source>
</reference>
<proteinExistence type="predicted"/>
<evidence type="ECO:0000256" key="1">
    <source>
        <dbReference type="SAM" id="Phobius"/>
    </source>
</evidence>
<evidence type="ECO:0000313" key="3">
    <source>
        <dbReference type="Proteomes" id="UP000249495"/>
    </source>
</evidence>